<dbReference type="eggNOG" id="COG1830">
    <property type="taxonomic scope" value="Bacteria"/>
</dbReference>
<protein>
    <submittedName>
        <fullName evidence="1">Fructose-bisphosphate aldolase</fullName>
        <ecNumber evidence="1">4.1.2.13</ecNumber>
    </submittedName>
</protein>
<dbReference type="EMBL" id="CP000481">
    <property type="protein sequence ID" value="ABK52494.1"/>
    <property type="molecule type" value="Genomic_DNA"/>
</dbReference>
<dbReference type="InParanoid" id="A0LST4"/>
<proteinExistence type="predicted"/>
<dbReference type="Gene3D" id="3.20.20.70">
    <property type="entry name" value="Aldolase class I"/>
    <property type="match status" value="1"/>
</dbReference>
<name>A0LST4_ACIC1</name>
<keyword evidence="2" id="KW-1185">Reference proteome</keyword>
<organism evidence="1 2">
    <name type="scientific">Acidothermus cellulolyticus (strain ATCC 43068 / DSM 8971 / 11B)</name>
    <dbReference type="NCBI Taxonomy" id="351607"/>
    <lineage>
        <taxon>Bacteria</taxon>
        <taxon>Bacillati</taxon>
        <taxon>Actinomycetota</taxon>
        <taxon>Actinomycetes</taxon>
        <taxon>Acidothermales</taxon>
        <taxon>Acidothermaceae</taxon>
        <taxon>Acidothermus</taxon>
    </lineage>
</organism>
<sequence length="283" mass="29998">MRKDVRKGDMVGAGKTYRLGRIFGRDGRTMVLPVDHGLMLGRISGLEDPVAMTRSAIEAGCDGLLMSAGLVRATAEFFAERTSPARLLTVDTLFWDDQDAATAASSVVASIRTAARLGVDAVKLLMAWDFPAVQRTATAARIARVVEEADRWEIPVMVEPVTLRETSRERAAELTVDAARIATELGADILKVAYPGKPELLAALVAESRLPVVILGGPRVSTIADLVEVVDEALGAGASGIVIGRQVWQRPPAERAAVMRALVELVHGRVSAAAALEGLASVA</sequence>
<dbReference type="InterPro" id="IPR013785">
    <property type="entry name" value="Aldolase_TIM"/>
</dbReference>
<accession>A0LST4</accession>
<dbReference type="AlphaFoldDB" id="A0LST4"/>
<dbReference type="KEGG" id="ace:Acel_0721"/>
<dbReference type="PANTHER" id="PTHR47916:SF1">
    <property type="entry name" value="3-HYDROXY-5-PHOSPHONOOXYPENTANE-2,4-DIONE THIOLASE"/>
    <property type="match status" value="1"/>
</dbReference>
<reference evidence="1 2" key="1">
    <citation type="journal article" date="2009" name="Genome Res.">
        <title>Complete genome of the cellulolytic thermophile Acidothermus cellulolyticus 11B provides insights into its ecophysiological and evolutionary adaptations.</title>
        <authorList>
            <person name="Barabote R.D."/>
            <person name="Xie G."/>
            <person name="Leu D.H."/>
            <person name="Normand P."/>
            <person name="Necsulea A."/>
            <person name="Daubin V."/>
            <person name="Medigue C."/>
            <person name="Adney W.S."/>
            <person name="Xu X.C."/>
            <person name="Lapidus A."/>
            <person name="Parales R.E."/>
            <person name="Detter C."/>
            <person name="Pujic P."/>
            <person name="Bruce D."/>
            <person name="Lavire C."/>
            <person name="Challacombe J.F."/>
            <person name="Brettin T.S."/>
            <person name="Berry A.M."/>
        </authorList>
    </citation>
    <scope>NUCLEOTIDE SEQUENCE [LARGE SCALE GENOMIC DNA]</scope>
    <source>
        <strain evidence="2">ATCC 43068 / DSM 8971 / 11B</strain>
    </source>
</reference>
<dbReference type="Pfam" id="PF01791">
    <property type="entry name" value="DeoC"/>
    <property type="match status" value="1"/>
</dbReference>
<dbReference type="GO" id="GO:0004332">
    <property type="term" value="F:fructose-bisphosphate aldolase activity"/>
    <property type="evidence" value="ECO:0007669"/>
    <property type="project" value="UniProtKB-EC"/>
</dbReference>
<dbReference type="SMART" id="SM01133">
    <property type="entry name" value="DeoC"/>
    <property type="match status" value="1"/>
</dbReference>
<dbReference type="InterPro" id="IPR041720">
    <property type="entry name" value="FbaB-like"/>
</dbReference>
<dbReference type="PIRSF" id="PIRSF038992">
    <property type="entry name" value="Aldolase_Ia"/>
    <property type="match status" value="1"/>
</dbReference>
<keyword evidence="1" id="KW-0456">Lyase</keyword>
<gene>
    <name evidence="1" type="ordered locus">Acel_0721</name>
</gene>
<dbReference type="InterPro" id="IPR002915">
    <property type="entry name" value="DeoC/FbaB/LacD_aldolase"/>
</dbReference>
<evidence type="ECO:0000313" key="2">
    <source>
        <dbReference type="Proteomes" id="UP000008221"/>
    </source>
</evidence>
<dbReference type="HOGENOM" id="CLU_057069_2_1_11"/>
<dbReference type="SUPFAM" id="SSF51569">
    <property type="entry name" value="Aldolase"/>
    <property type="match status" value="1"/>
</dbReference>
<dbReference type="InterPro" id="IPR050456">
    <property type="entry name" value="DeoC/FbaB_aldolase"/>
</dbReference>
<dbReference type="Proteomes" id="UP000008221">
    <property type="component" value="Chromosome"/>
</dbReference>
<dbReference type="PANTHER" id="PTHR47916">
    <property type="entry name" value="FRUCTOSE-BISPHOSPHATE ALDOLASE CLASS 1"/>
    <property type="match status" value="1"/>
</dbReference>
<evidence type="ECO:0000313" key="1">
    <source>
        <dbReference type="EMBL" id="ABK52494.1"/>
    </source>
</evidence>
<dbReference type="EC" id="4.1.2.13" evidence="1"/>
<dbReference type="STRING" id="351607.Acel_0721"/>